<dbReference type="AlphaFoldDB" id="A0A1M3L6J5"/>
<dbReference type="Pfam" id="PF00496">
    <property type="entry name" value="SBP_bac_5"/>
    <property type="match status" value="1"/>
</dbReference>
<evidence type="ECO:0000313" key="5">
    <source>
        <dbReference type="EMBL" id="OJX61187.1"/>
    </source>
</evidence>
<dbReference type="GO" id="GO:0015833">
    <property type="term" value="P:peptide transport"/>
    <property type="evidence" value="ECO:0007669"/>
    <property type="project" value="TreeGrafter"/>
</dbReference>
<keyword evidence="2" id="KW-0813">Transport</keyword>
<keyword evidence="3" id="KW-0732">Signal</keyword>
<dbReference type="InterPro" id="IPR000914">
    <property type="entry name" value="SBP_5_dom"/>
</dbReference>
<dbReference type="InterPro" id="IPR039424">
    <property type="entry name" value="SBP_5"/>
</dbReference>
<feature type="domain" description="Solute-binding protein family 5" evidence="4">
    <location>
        <begin position="52"/>
        <end position="456"/>
    </location>
</feature>
<proteinExistence type="inferred from homology"/>
<dbReference type="SUPFAM" id="SSF53850">
    <property type="entry name" value="Periplasmic binding protein-like II"/>
    <property type="match status" value="1"/>
</dbReference>
<dbReference type="Proteomes" id="UP000184233">
    <property type="component" value="Unassembled WGS sequence"/>
</dbReference>
<name>A0A1M3L6J5_9BACT</name>
<dbReference type="Gene3D" id="3.90.76.10">
    <property type="entry name" value="Dipeptide-binding Protein, Domain 1"/>
    <property type="match status" value="1"/>
</dbReference>
<protein>
    <recommendedName>
        <fullName evidence="4">Solute-binding protein family 5 domain-containing protein</fullName>
    </recommendedName>
</protein>
<dbReference type="GO" id="GO:0043190">
    <property type="term" value="C:ATP-binding cassette (ABC) transporter complex"/>
    <property type="evidence" value="ECO:0007669"/>
    <property type="project" value="InterPro"/>
</dbReference>
<evidence type="ECO:0000256" key="3">
    <source>
        <dbReference type="ARBA" id="ARBA00022729"/>
    </source>
</evidence>
<organism evidence="5 6">
    <name type="scientific">Candidatus Kapaibacterium thiocyanatum</name>
    <dbReference type="NCBI Taxonomy" id="1895771"/>
    <lineage>
        <taxon>Bacteria</taxon>
        <taxon>Pseudomonadati</taxon>
        <taxon>Candidatus Kapaibacteriota</taxon>
        <taxon>Candidatus Kapaibacteriia</taxon>
        <taxon>Candidatus Kapaibacteriales</taxon>
        <taxon>Candidatus Kapaibacteriaceae</taxon>
        <taxon>Candidatus Kapaibacterium</taxon>
    </lineage>
</organism>
<dbReference type="CDD" id="cd00995">
    <property type="entry name" value="PBP2_NikA_DppA_OppA_like"/>
    <property type="match status" value="1"/>
</dbReference>
<dbReference type="Gene3D" id="3.10.105.10">
    <property type="entry name" value="Dipeptide-binding Protein, Domain 3"/>
    <property type="match status" value="1"/>
</dbReference>
<dbReference type="GO" id="GO:1904680">
    <property type="term" value="F:peptide transmembrane transporter activity"/>
    <property type="evidence" value="ECO:0007669"/>
    <property type="project" value="TreeGrafter"/>
</dbReference>
<gene>
    <name evidence="5" type="ORF">BGO89_00945</name>
</gene>
<dbReference type="EMBL" id="MKVH01000002">
    <property type="protein sequence ID" value="OJX61187.1"/>
    <property type="molecule type" value="Genomic_DNA"/>
</dbReference>
<dbReference type="STRING" id="1895771.BGO89_00945"/>
<accession>A0A1M3L6J5</accession>
<dbReference type="InterPro" id="IPR030678">
    <property type="entry name" value="Peptide/Ni-bd"/>
</dbReference>
<reference evidence="5 6" key="1">
    <citation type="submission" date="2016-09" db="EMBL/GenBank/DDBJ databases">
        <title>Genome-resolved meta-omics ties microbial dynamics to process performance in biotechnology for thiocyanate degradation.</title>
        <authorList>
            <person name="Kantor R.S."/>
            <person name="Huddy R.J."/>
            <person name="Iyer R."/>
            <person name="Thomas B.C."/>
            <person name="Brown C.T."/>
            <person name="Anantharaman K."/>
            <person name="Tringe S."/>
            <person name="Hettich R.L."/>
            <person name="Harrison S.T."/>
            <person name="Banfield J.F."/>
        </authorList>
    </citation>
    <scope>NUCLEOTIDE SEQUENCE [LARGE SCALE GENOMIC DNA]</scope>
    <source>
        <strain evidence="5">59-99</strain>
    </source>
</reference>
<evidence type="ECO:0000256" key="1">
    <source>
        <dbReference type="ARBA" id="ARBA00005695"/>
    </source>
</evidence>
<dbReference type="Gene3D" id="3.40.190.10">
    <property type="entry name" value="Periplasmic binding protein-like II"/>
    <property type="match status" value="1"/>
</dbReference>
<dbReference type="GO" id="GO:0030288">
    <property type="term" value="C:outer membrane-bounded periplasmic space"/>
    <property type="evidence" value="ECO:0007669"/>
    <property type="project" value="UniProtKB-ARBA"/>
</dbReference>
<evidence type="ECO:0000313" key="6">
    <source>
        <dbReference type="Proteomes" id="UP000184233"/>
    </source>
</evidence>
<comment type="caution">
    <text evidence="5">The sequence shown here is derived from an EMBL/GenBank/DDBJ whole genome shotgun (WGS) entry which is preliminary data.</text>
</comment>
<comment type="similarity">
    <text evidence="1">Belongs to the bacterial solute-binding protein 5 family.</text>
</comment>
<evidence type="ECO:0000256" key="2">
    <source>
        <dbReference type="ARBA" id="ARBA00022448"/>
    </source>
</evidence>
<dbReference type="PIRSF" id="PIRSF002741">
    <property type="entry name" value="MppA"/>
    <property type="match status" value="1"/>
</dbReference>
<dbReference type="PANTHER" id="PTHR30290">
    <property type="entry name" value="PERIPLASMIC BINDING COMPONENT OF ABC TRANSPORTER"/>
    <property type="match status" value="1"/>
</dbReference>
<sequence length="542" mass="61224">MPSPSERTDTFCYNEPDGINSLDPATASYRSATWAGSQIFNGLVELDSSLSIVPCIARTWSVDPTGTEWTFTLRTDIWFHPDACFGTSGHRRVTASDVKYSIERICDARTKSTGLWAFRTKIDGADEFHRGTREGRTGTIRGITVMNDSVVRFRLTKPFAPFLAVLTMPYGWIVPREAIQSYGADFGRHPVGTGPFMFERWAADIELSLKRNPQYFKTDASGRRLPYLETIRVSFLRDPKNEFLEFTRGHFDFVSSVDGSFASTIFEPNGKLRPPFDRFRSYRAAAHTVEYYGILLDTSFPAARTVPLARSRLLRQALNYAIDRHRIVTYLLHGRGIPAQYGVLPPTMPGFSDSVRGYTYDPDKARRLLDSAGYPNGYGVPPLLLQLGNSERTASVAEAIQAQCREVGLTVNIRQVDFPQHLSMVRAGDLALWRTSWIGDYPDPENFLSLFITQNRSPNGPNTTRIGRADLDSLYARALSPSLAPAERYALYNRMERIIIEEAPWVFLYYDVLVRLTQPNVHGFTVDGSDRLVLERVFKTSR</sequence>
<dbReference type="PANTHER" id="PTHR30290:SF9">
    <property type="entry name" value="OLIGOPEPTIDE-BINDING PROTEIN APPA"/>
    <property type="match status" value="1"/>
</dbReference>
<evidence type="ECO:0000259" key="4">
    <source>
        <dbReference type="Pfam" id="PF00496"/>
    </source>
</evidence>